<evidence type="ECO:0000256" key="4">
    <source>
        <dbReference type="SAM" id="Phobius"/>
    </source>
</evidence>
<organism evidence="7 8">
    <name type="scientific">Algoriphagus sediminis</name>
    <dbReference type="NCBI Taxonomy" id="3057113"/>
    <lineage>
        <taxon>Bacteria</taxon>
        <taxon>Pseudomonadati</taxon>
        <taxon>Bacteroidota</taxon>
        <taxon>Cytophagia</taxon>
        <taxon>Cytophagales</taxon>
        <taxon>Cyclobacteriaceae</taxon>
        <taxon>Algoriphagus</taxon>
    </lineage>
</organism>
<name>A0ABT7YG24_9BACT</name>
<keyword evidence="3" id="KW-0808">Transferase</keyword>
<evidence type="ECO:0000313" key="7">
    <source>
        <dbReference type="EMBL" id="MDN3205154.1"/>
    </source>
</evidence>
<sequence length="639" mass="74223">MMEQKEFYRKSLFQESAGLSKSSIEKIERLEKRLGKSFLCVALNYGFLSRKRWKESILKAEIELFSFDYSSLQPISKAQVVRDNLPEFLNSLIFPLIQDEGSLEVVLSDPSDAININKIEKLLGQQITKIHVAEDLDVLKALHITYGLDYLDQAVFRIYDNDRESCAIETFTKKQLIAIGILIGLGILSFFFFPVGTSITINLILNFLLFCAIGFKFLLTLYGSRMETAQKITKSELSKVTDEELPFYTILLPVFRESEVIHKLVWNLKNIDYPLEKLDVKLLIESDDTMTYEAVKNMNFPCIFEPVVVPFAMPKTKPKACNYGLYFSKGKYLTIYDAEDIPDSKQLKLVYSLFKKLSDEYVVVQCALNYFNKKENLLTRLFTLEYSYWFDYMLPGLDSLNVPIPLGGTSNHFRFDRLMELGGWDGFNVTEDADLGLRAYAKSYKVTVLDSTTLEEANNDFINWIRQRSRWIKGYMQTFLVHMRHPIKLYRKVGLKGFFAFQFFIGGTFFTFLVYPVLLLFLLFILFLHTGLLDSMVFWNDHNVSDSLLEYIEVFFPNWLVVIAIFNFVIGNLMMIYVNMMAVFRRRSYTLILYALINPFYWLMHSISAYKGLIQLVTKPFYWEKTNHGLTKSSKTSVG</sequence>
<comment type="caution">
    <text evidence="7">The sequence shown here is derived from an EMBL/GenBank/DDBJ whole genome shotgun (WGS) entry which is preliminary data.</text>
</comment>
<keyword evidence="2" id="KW-0328">Glycosyltransferase</keyword>
<feature type="transmembrane region" description="Helical" evidence="4">
    <location>
        <begin position="559"/>
        <end position="579"/>
    </location>
</feature>
<protein>
    <submittedName>
        <fullName evidence="7">Glycosyltransferase family 2 protein</fullName>
    </submittedName>
</protein>
<keyword evidence="4" id="KW-0472">Membrane</keyword>
<keyword evidence="8" id="KW-1185">Reference proteome</keyword>
<keyword evidence="4" id="KW-0812">Transmembrane</keyword>
<dbReference type="RefSeq" id="WP_290001151.1">
    <property type="nucleotide sequence ID" value="NZ_JAUEPH010000005.1"/>
</dbReference>
<dbReference type="EMBL" id="JAUEPH010000005">
    <property type="protein sequence ID" value="MDN3205154.1"/>
    <property type="molecule type" value="Genomic_DNA"/>
</dbReference>
<dbReference type="SUPFAM" id="SSF160246">
    <property type="entry name" value="EspE N-terminal domain-like"/>
    <property type="match status" value="1"/>
</dbReference>
<dbReference type="InterPro" id="IPR001173">
    <property type="entry name" value="Glyco_trans_2-like"/>
</dbReference>
<evidence type="ECO:0000259" key="6">
    <source>
        <dbReference type="Pfam" id="PF13632"/>
    </source>
</evidence>
<evidence type="ECO:0000256" key="3">
    <source>
        <dbReference type="ARBA" id="ARBA00022679"/>
    </source>
</evidence>
<feature type="domain" description="Glycosyltransferase 2-like" evidence="6">
    <location>
        <begin position="333"/>
        <end position="527"/>
    </location>
</feature>
<feature type="transmembrane region" description="Helical" evidence="4">
    <location>
        <begin position="591"/>
        <end position="610"/>
    </location>
</feature>
<dbReference type="InterPro" id="IPR029044">
    <property type="entry name" value="Nucleotide-diphossugar_trans"/>
</dbReference>
<dbReference type="Pfam" id="PF13632">
    <property type="entry name" value="Glyco_trans_2_3"/>
    <property type="match status" value="1"/>
</dbReference>
<keyword evidence="4" id="KW-1133">Transmembrane helix</keyword>
<feature type="transmembrane region" description="Helical" evidence="4">
    <location>
        <begin position="199"/>
        <end position="222"/>
    </location>
</feature>
<evidence type="ECO:0000256" key="1">
    <source>
        <dbReference type="ARBA" id="ARBA00006739"/>
    </source>
</evidence>
<dbReference type="Pfam" id="PF05157">
    <property type="entry name" value="MshEN"/>
    <property type="match status" value="1"/>
</dbReference>
<dbReference type="InterPro" id="IPR037257">
    <property type="entry name" value="T2SS_E_N_sf"/>
</dbReference>
<dbReference type="Proteomes" id="UP001171916">
    <property type="component" value="Unassembled WGS sequence"/>
</dbReference>
<dbReference type="Gene3D" id="3.30.300.160">
    <property type="entry name" value="Type II secretion system, protein E, N-terminal domain"/>
    <property type="match status" value="1"/>
</dbReference>
<reference evidence="7" key="1">
    <citation type="submission" date="2023-06" db="EMBL/GenBank/DDBJ databases">
        <title>Robiginitalea aurantiacus sp. nov. and Algoriphagus sediminis sp. nov., isolated from coastal sediment.</title>
        <authorList>
            <person name="Zhou Z.Y."/>
            <person name="An J."/>
            <person name="Jia Y.W."/>
            <person name="Du Z.J."/>
        </authorList>
    </citation>
    <scope>NUCLEOTIDE SEQUENCE</scope>
    <source>
        <strain evidence="7">C2-7</strain>
    </source>
</reference>
<evidence type="ECO:0000256" key="2">
    <source>
        <dbReference type="ARBA" id="ARBA00022676"/>
    </source>
</evidence>
<dbReference type="Gene3D" id="3.90.550.10">
    <property type="entry name" value="Spore Coat Polysaccharide Biosynthesis Protein SpsA, Chain A"/>
    <property type="match status" value="1"/>
</dbReference>
<dbReference type="InterPro" id="IPR007831">
    <property type="entry name" value="T2SS_GspE_N"/>
</dbReference>
<accession>A0ABT7YG24</accession>
<evidence type="ECO:0000259" key="5">
    <source>
        <dbReference type="Pfam" id="PF05157"/>
    </source>
</evidence>
<gene>
    <name evidence="7" type="ORF">QVH07_13405</name>
</gene>
<dbReference type="CDD" id="cd06427">
    <property type="entry name" value="CESA_like_2"/>
    <property type="match status" value="1"/>
</dbReference>
<comment type="similarity">
    <text evidence="1">Belongs to the glycosyltransferase 2 family.</text>
</comment>
<proteinExistence type="inferred from homology"/>
<feature type="transmembrane region" description="Helical" evidence="4">
    <location>
        <begin position="176"/>
        <end position="193"/>
    </location>
</feature>
<dbReference type="PANTHER" id="PTHR43630">
    <property type="entry name" value="POLY-BETA-1,6-N-ACETYL-D-GLUCOSAMINE SYNTHASE"/>
    <property type="match status" value="1"/>
</dbReference>
<dbReference type="PANTHER" id="PTHR43630:SF1">
    <property type="entry name" value="POLY-BETA-1,6-N-ACETYL-D-GLUCOSAMINE SYNTHASE"/>
    <property type="match status" value="1"/>
</dbReference>
<dbReference type="SUPFAM" id="SSF53448">
    <property type="entry name" value="Nucleotide-diphospho-sugar transferases"/>
    <property type="match status" value="1"/>
</dbReference>
<evidence type="ECO:0000313" key="8">
    <source>
        <dbReference type="Proteomes" id="UP001171916"/>
    </source>
</evidence>
<feature type="transmembrane region" description="Helical" evidence="4">
    <location>
        <begin position="498"/>
        <end position="528"/>
    </location>
</feature>
<feature type="domain" description="Type II secretion system protein GspE N-terminal" evidence="5">
    <location>
        <begin position="92"/>
        <end position="146"/>
    </location>
</feature>